<accession>A0AAN9NAR0</accession>
<dbReference type="Proteomes" id="UP001374584">
    <property type="component" value="Unassembled WGS sequence"/>
</dbReference>
<keyword evidence="3" id="KW-1185">Reference proteome</keyword>
<keyword evidence="1" id="KW-0812">Transmembrane</keyword>
<dbReference type="EMBL" id="JAYMYR010000004">
    <property type="protein sequence ID" value="KAK7366969.1"/>
    <property type="molecule type" value="Genomic_DNA"/>
</dbReference>
<reference evidence="2 3" key="1">
    <citation type="submission" date="2024-01" db="EMBL/GenBank/DDBJ databases">
        <title>The genomes of 5 underutilized Papilionoideae crops provide insights into root nodulation and disease resistanc.</title>
        <authorList>
            <person name="Jiang F."/>
        </authorList>
    </citation>
    <scope>NUCLEOTIDE SEQUENCE [LARGE SCALE GENOMIC DNA]</scope>
    <source>
        <strain evidence="2">JINMINGXINNONG_FW02</strain>
        <tissue evidence="2">Leaves</tissue>
    </source>
</reference>
<evidence type="ECO:0000313" key="3">
    <source>
        <dbReference type="Proteomes" id="UP001374584"/>
    </source>
</evidence>
<keyword evidence="1" id="KW-1133">Transmembrane helix</keyword>
<evidence type="ECO:0000256" key="1">
    <source>
        <dbReference type="SAM" id="Phobius"/>
    </source>
</evidence>
<name>A0AAN9NAR0_PHACN</name>
<gene>
    <name evidence="2" type="ORF">VNO80_08973</name>
</gene>
<protein>
    <submittedName>
        <fullName evidence="2">Uncharacterized protein</fullName>
    </submittedName>
</protein>
<feature type="transmembrane region" description="Helical" evidence="1">
    <location>
        <begin position="12"/>
        <end position="35"/>
    </location>
</feature>
<dbReference type="AlphaFoldDB" id="A0AAN9NAR0"/>
<proteinExistence type="predicted"/>
<comment type="caution">
    <text evidence="2">The sequence shown here is derived from an EMBL/GenBank/DDBJ whole genome shotgun (WGS) entry which is preliminary data.</text>
</comment>
<evidence type="ECO:0000313" key="2">
    <source>
        <dbReference type="EMBL" id="KAK7366969.1"/>
    </source>
</evidence>
<sequence>MSSLLGPATHMQLELCLSLFLMSVIICPLLGWLICLEYKELTLLLICLGSVSFDDAVVDLFSKKITTSEVGLRLTPSGAGIIKFDCAVAENEKLFLPDRGLWWRGNCKIREEKKCSPDAVIKNAEQNITEWERARTSNLLPPSLV</sequence>
<keyword evidence="1" id="KW-0472">Membrane</keyword>
<organism evidence="2 3">
    <name type="scientific">Phaseolus coccineus</name>
    <name type="common">Scarlet runner bean</name>
    <name type="synonym">Phaseolus multiflorus</name>
    <dbReference type="NCBI Taxonomy" id="3886"/>
    <lineage>
        <taxon>Eukaryota</taxon>
        <taxon>Viridiplantae</taxon>
        <taxon>Streptophyta</taxon>
        <taxon>Embryophyta</taxon>
        <taxon>Tracheophyta</taxon>
        <taxon>Spermatophyta</taxon>
        <taxon>Magnoliopsida</taxon>
        <taxon>eudicotyledons</taxon>
        <taxon>Gunneridae</taxon>
        <taxon>Pentapetalae</taxon>
        <taxon>rosids</taxon>
        <taxon>fabids</taxon>
        <taxon>Fabales</taxon>
        <taxon>Fabaceae</taxon>
        <taxon>Papilionoideae</taxon>
        <taxon>50 kb inversion clade</taxon>
        <taxon>NPAAA clade</taxon>
        <taxon>indigoferoid/millettioid clade</taxon>
        <taxon>Phaseoleae</taxon>
        <taxon>Phaseolus</taxon>
    </lineage>
</organism>